<dbReference type="OrthoDB" id="434986at2759"/>
<reference evidence="9" key="1">
    <citation type="submission" date="2021-02" db="EMBL/GenBank/DDBJ databases">
        <authorList>
            <person name="Nowell W R."/>
        </authorList>
    </citation>
    <scope>NUCLEOTIDE SEQUENCE</scope>
</reference>
<keyword evidence="5 6" id="KW-0570">Pentose shunt</keyword>
<evidence type="ECO:0000256" key="3">
    <source>
        <dbReference type="ARBA" id="ARBA00023002"/>
    </source>
</evidence>
<dbReference type="GO" id="GO:0006098">
    <property type="term" value="P:pentose-phosphate shunt"/>
    <property type="evidence" value="ECO:0007669"/>
    <property type="project" value="UniProtKB-UniPathway"/>
</dbReference>
<dbReference type="EC" id="1.1.1.44" evidence="6"/>
<dbReference type="InterPro" id="IPR036291">
    <property type="entry name" value="NAD(P)-bd_dom_sf"/>
</dbReference>
<dbReference type="InterPro" id="IPR006114">
    <property type="entry name" value="6PGDH_C"/>
</dbReference>
<evidence type="ECO:0000313" key="10">
    <source>
        <dbReference type="Proteomes" id="UP000663832"/>
    </source>
</evidence>
<comment type="subunit">
    <text evidence="6">Homodimer.</text>
</comment>
<evidence type="ECO:0000256" key="4">
    <source>
        <dbReference type="ARBA" id="ARBA00023064"/>
    </source>
</evidence>
<dbReference type="GO" id="GO:0050661">
    <property type="term" value="F:NADP binding"/>
    <property type="evidence" value="ECO:0007669"/>
    <property type="project" value="InterPro"/>
</dbReference>
<dbReference type="Proteomes" id="UP000663832">
    <property type="component" value="Unassembled WGS sequence"/>
</dbReference>
<organism evidence="9 10">
    <name type="scientific">Adineta steineri</name>
    <dbReference type="NCBI Taxonomy" id="433720"/>
    <lineage>
        <taxon>Eukaryota</taxon>
        <taxon>Metazoa</taxon>
        <taxon>Spiralia</taxon>
        <taxon>Gnathifera</taxon>
        <taxon>Rotifera</taxon>
        <taxon>Eurotatoria</taxon>
        <taxon>Bdelloidea</taxon>
        <taxon>Adinetida</taxon>
        <taxon>Adinetidae</taxon>
        <taxon>Adineta</taxon>
    </lineage>
</organism>
<evidence type="ECO:0000256" key="7">
    <source>
        <dbReference type="PIRSR" id="PIRSR000109-1"/>
    </source>
</evidence>
<accession>A0A813PQY7</accession>
<comment type="pathway">
    <text evidence="1 6">Carbohydrate degradation; pentose phosphate pathway; D-ribulose 5-phosphate from D-glucose 6-phosphate (oxidative stage): step 3/3.</text>
</comment>
<keyword evidence="3 6" id="KW-0560">Oxidoreductase</keyword>
<protein>
    <recommendedName>
        <fullName evidence="6">6-phosphogluconate dehydrogenase, decarboxylating</fullName>
        <ecNumber evidence="6">1.1.1.44</ecNumber>
    </recommendedName>
</protein>
<dbReference type="Gene3D" id="1.10.1040.10">
    <property type="entry name" value="N-(1-d-carboxylethyl)-l-norvaline Dehydrogenase, domain 2"/>
    <property type="match status" value="1"/>
</dbReference>
<dbReference type="InterPro" id="IPR006113">
    <property type="entry name" value="6PGDH_Gnd/GntZ"/>
</dbReference>
<comment type="function">
    <text evidence="6">Catalyzes the oxidative decarboxylation of 6-phosphogluconate to ribulose 5-phosphate and CO(2), with concomitant reduction of NADP to NADPH.</text>
</comment>
<dbReference type="PRINTS" id="PR00076">
    <property type="entry name" value="6PGDHDRGNASE"/>
</dbReference>
<keyword evidence="6" id="KW-0521">NADP</keyword>
<dbReference type="InterPro" id="IPR006183">
    <property type="entry name" value="Pgluconate_DH"/>
</dbReference>
<dbReference type="SUPFAM" id="SSF51735">
    <property type="entry name" value="NAD(P)-binding Rossmann-fold domains"/>
    <property type="match status" value="1"/>
</dbReference>
<comment type="catalytic activity">
    <reaction evidence="6">
        <text>6-phospho-D-gluconate + NADP(+) = D-ribulose 5-phosphate + CO2 + NADPH</text>
        <dbReference type="Rhea" id="RHEA:10116"/>
        <dbReference type="ChEBI" id="CHEBI:16526"/>
        <dbReference type="ChEBI" id="CHEBI:57783"/>
        <dbReference type="ChEBI" id="CHEBI:58121"/>
        <dbReference type="ChEBI" id="CHEBI:58349"/>
        <dbReference type="ChEBI" id="CHEBI:58759"/>
        <dbReference type="EC" id="1.1.1.44"/>
    </reaction>
</comment>
<keyword evidence="10" id="KW-1185">Reference proteome</keyword>
<evidence type="ECO:0000259" key="8">
    <source>
        <dbReference type="SMART" id="SM01350"/>
    </source>
</evidence>
<dbReference type="AlphaFoldDB" id="A0A813PQY7"/>
<comment type="caution">
    <text evidence="9">The sequence shown here is derived from an EMBL/GenBank/DDBJ whole genome shotgun (WGS) entry which is preliminary data.</text>
</comment>
<dbReference type="Pfam" id="PF00393">
    <property type="entry name" value="6PGD"/>
    <property type="match status" value="1"/>
</dbReference>
<dbReference type="FunFam" id="3.40.50.720:FF:000634">
    <property type="entry name" value="6-phosphogluconate dehydrogenase, decarboxylating"/>
    <property type="match status" value="1"/>
</dbReference>
<dbReference type="SUPFAM" id="SSF48179">
    <property type="entry name" value="6-phosphogluconate dehydrogenase C-terminal domain-like"/>
    <property type="match status" value="1"/>
</dbReference>
<dbReference type="UniPathway" id="UPA00115">
    <property type="reaction ID" value="UER00410"/>
</dbReference>
<name>A0A813PQY7_9BILA</name>
<feature type="domain" description="6-phosphogluconate dehydrogenase C-terminal" evidence="8">
    <location>
        <begin position="190"/>
        <end position="505"/>
    </location>
</feature>
<proteinExistence type="inferred from homology"/>
<dbReference type="GO" id="GO:0019521">
    <property type="term" value="P:D-gluconate metabolic process"/>
    <property type="evidence" value="ECO:0007669"/>
    <property type="project" value="UniProtKB-KW"/>
</dbReference>
<dbReference type="Pfam" id="PF03446">
    <property type="entry name" value="NAD_binding_2"/>
    <property type="match status" value="1"/>
</dbReference>
<feature type="active site" description="Proton acceptor" evidence="7">
    <location>
        <position position="194"/>
    </location>
</feature>
<evidence type="ECO:0000256" key="2">
    <source>
        <dbReference type="ARBA" id="ARBA00008419"/>
    </source>
</evidence>
<evidence type="ECO:0000256" key="5">
    <source>
        <dbReference type="ARBA" id="ARBA00023126"/>
    </source>
</evidence>
<evidence type="ECO:0000313" key="9">
    <source>
        <dbReference type="EMBL" id="CAF0756462.1"/>
    </source>
</evidence>
<dbReference type="InterPro" id="IPR008927">
    <property type="entry name" value="6-PGluconate_DH-like_C_sf"/>
</dbReference>
<dbReference type="SMART" id="SM01350">
    <property type="entry name" value="6PGD"/>
    <property type="match status" value="1"/>
</dbReference>
<evidence type="ECO:0000256" key="1">
    <source>
        <dbReference type="ARBA" id="ARBA00004874"/>
    </source>
</evidence>
<dbReference type="Gene3D" id="3.40.50.720">
    <property type="entry name" value="NAD(P)-binding Rossmann-like Domain"/>
    <property type="match status" value="1"/>
</dbReference>
<evidence type="ECO:0000256" key="6">
    <source>
        <dbReference type="PIRNR" id="PIRNR000109"/>
    </source>
</evidence>
<dbReference type="PIRSF" id="PIRSF000109">
    <property type="entry name" value="6PGD"/>
    <property type="match status" value="1"/>
</dbReference>
<dbReference type="EMBL" id="CAJNOM010000005">
    <property type="protein sequence ID" value="CAF0756462.1"/>
    <property type="molecule type" value="Genomic_DNA"/>
</dbReference>
<keyword evidence="4" id="KW-0311">Gluconate utilization</keyword>
<dbReference type="PANTHER" id="PTHR11811">
    <property type="entry name" value="6-PHOSPHOGLUCONATE DEHYDROGENASE"/>
    <property type="match status" value="1"/>
</dbReference>
<dbReference type="InterPro" id="IPR013328">
    <property type="entry name" value="6PGD_dom2"/>
</dbReference>
<feature type="active site" description="Proton donor" evidence="7">
    <location>
        <position position="201"/>
    </location>
</feature>
<sequence length="507" mass="56475">MTKFSRIGIIGAGSMGGNMSLLFAEHGLQVSLYDVKQESVQAVIDMAKEQDNTRDKVTGYKDYETFMKSFNNDKQQPRLLVFSITHGHPADDVLASIRQYLNKGDIILDGGNEWYLDTERRQKEMDKLGVYFIGMGVSGGYQSARRGASLSPGGNKDILDNVLLPFLRTVCAKSEKGGECVTNIGPAGSGHYVKMVHNGIEQGMLSIVCEAWGIFHALLGFSEDDIGQIFTDWSTKSELNNNFLIKIGGDICTRHYKGDDPSSGHVLDDIEDKVVQDADNTEGTGVWSLQEAAQVHISAPTIAAAHLLRIASANRPDRIEFEKLVKLEKPRLADVLKEKTEEFIEDLRGAVYISIMASFAQGCNLISATSHAKKWKIKMSEVIRIWRAGCIVQSDYIADLLQPLYLENEKANDEPITNILLLKPVAADIEKYYPALKRVVLLAIEYGAHVPALTASLEYFKYVSSTELPTQFMEAELDYFGAHSYDLKSEHAMNIKKGPHHYEWKKP</sequence>
<comment type="similarity">
    <text evidence="2 6">Belongs to the 6-phosphogluconate dehydrogenase family.</text>
</comment>
<gene>
    <name evidence="9" type="ORF">QVE165_LOCUS1806</name>
</gene>
<dbReference type="InterPro" id="IPR006115">
    <property type="entry name" value="6PGDH_NADP-bd"/>
</dbReference>
<dbReference type="GO" id="GO:0004616">
    <property type="term" value="F:phosphogluconate dehydrogenase (decarboxylating) activity"/>
    <property type="evidence" value="ECO:0007669"/>
    <property type="project" value="UniProtKB-EC"/>
</dbReference>